<keyword evidence="9 13" id="KW-0798">TonB box</keyword>
<dbReference type="InterPro" id="IPR012910">
    <property type="entry name" value="Plug_dom"/>
</dbReference>
<evidence type="ECO:0000256" key="12">
    <source>
        <dbReference type="PROSITE-ProRule" id="PRU01360"/>
    </source>
</evidence>
<keyword evidence="17" id="KW-1185">Reference proteome</keyword>
<dbReference type="InterPro" id="IPR000531">
    <property type="entry name" value="Beta-barrel_TonB"/>
</dbReference>
<dbReference type="Pfam" id="PF07715">
    <property type="entry name" value="Plug"/>
    <property type="match status" value="1"/>
</dbReference>
<accession>A0A934RR31</accession>
<reference evidence="16" key="1">
    <citation type="submission" date="2021-01" db="EMBL/GenBank/DDBJ databases">
        <title>Modified the classification status of verrucomicrobia.</title>
        <authorList>
            <person name="Feng X."/>
        </authorList>
    </citation>
    <scope>NUCLEOTIDE SEQUENCE</scope>
    <source>
        <strain evidence="16">KCTC 13126</strain>
    </source>
</reference>
<protein>
    <submittedName>
        <fullName evidence="16">TonB-dependent receptor</fullName>
    </submittedName>
</protein>
<keyword evidence="8" id="KW-0406">Ion transport</keyword>
<evidence type="ECO:0000256" key="6">
    <source>
        <dbReference type="ARBA" id="ARBA00022729"/>
    </source>
</evidence>
<dbReference type="Proteomes" id="UP000617628">
    <property type="component" value="Unassembled WGS sequence"/>
</dbReference>
<feature type="domain" description="TonB-dependent receptor plug" evidence="15">
    <location>
        <begin position="76"/>
        <end position="164"/>
    </location>
</feature>
<dbReference type="GO" id="GO:0009279">
    <property type="term" value="C:cell outer membrane"/>
    <property type="evidence" value="ECO:0007669"/>
    <property type="project" value="UniProtKB-SubCell"/>
</dbReference>
<dbReference type="EMBL" id="JAENIL010000001">
    <property type="protein sequence ID" value="MBK1875342.1"/>
    <property type="molecule type" value="Genomic_DNA"/>
</dbReference>
<organism evidence="16 17">
    <name type="scientific">Pelagicoccus mobilis</name>
    <dbReference type="NCBI Taxonomy" id="415221"/>
    <lineage>
        <taxon>Bacteria</taxon>
        <taxon>Pseudomonadati</taxon>
        <taxon>Verrucomicrobiota</taxon>
        <taxon>Opitutia</taxon>
        <taxon>Puniceicoccales</taxon>
        <taxon>Pelagicoccaceae</taxon>
        <taxon>Pelagicoccus</taxon>
    </lineage>
</organism>
<keyword evidence="3 12" id="KW-1134">Transmembrane beta strand</keyword>
<dbReference type="Gene3D" id="2.170.130.10">
    <property type="entry name" value="TonB-dependent receptor, plug domain"/>
    <property type="match status" value="1"/>
</dbReference>
<dbReference type="PROSITE" id="PS52016">
    <property type="entry name" value="TONB_DEPENDENT_REC_3"/>
    <property type="match status" value="1"/>
</dbReference>
<dbReference type="InterPro" id="IPR039426">
    <property type="entry name" value="TonB-dep_rcpt-like"/>
</dbReference>
<keyword evidence="4" id="KW-0410">Iron transport</keyword>
<evidence type="ECO:0000256" key="3">
    <source>
        <dbReference type="ARBA" id="ARBA00022452"/>
    </source>
</evidence>
<dbReference type="GO" id="GO:0015344">
    <property type="term" value="F:siderophore uptake transmembrane transporter activity"/>
    <property type="evidence" value="ECO:0007669"/>
    <property type="project" value="TreeGrafter"/>
</dbReference>
<dbReference type="InterPro" id="IPR037066">
    <property type="entry name" value="Plug_dom_sf"/>
</dbReference>
<evidence type="ECO:0000256" key="4">
    <source>
        <dbReference type="ARBA" id="ARBA00022496"/>
    </source>
</evidence>
<dbReference type="PANTHER" id="PTHR32552">
    <property type="entry name" value="FERRICHROME IRON RECEPTOR-RELATED"/>
    <property type="match status" value="1"/>
</dbReference>
<keyword evidence="5 12" id="KW-0812">Transmembrane</keyword>
<evidence type="ECO:0000256" key="11">
    <source>
        <dbReference type="ARBA" id="ARBA00023237"/>
    </source>
</evidence>
<evidence type="ECO:0000256" key="5">
    <source>
        <dbReference type="ARBA" id="ARBA00022692"/>
    </source>
</evidence>
<comment type="caution">
    <text evidence="16">The sequence shown here is derived from an EMBL/GenBank/DDBJ whole genome shotgun (WGS) entry which is preliminary data.</text>
</comment>
<feature type="domain" description="TonB-dependent receptor-like beta-barrel" evidence="14">
    <location>
        <begin position="264"/>
        <end position="748"/>
    </location>
</feature>
<dbReference type="PANTHER" id="PTHR32552:SF68">
    <property type="entry name" value="FERRICHROME OUTER MEMBRANE TRANSPORTER_PHAGE RECEPTOR"/>
    <property type="match status" value="1"/>
</dbReference>
<comment type="similarity">
    <text evidence="12 13">Belongs to the TonB-dependent receptor family.</text>
</comment>
<evidence type="ECO:0000256" key="1">
    <source>
        <dbReference type="ARBA" id="ARBA00004571"/>
    </source>
</evidence>
<gene>
    <name evidence="16" type="ORF">JIN87_00610</name>
</gene>
<dbReference type="Pfam" id="PF00593">
    <property type="entry name" value="TonB_dep_Rec_b-barrel"/>
    <property type="match status" value="1"/>
</dbReference>
<evidence type="ECO:0000313" key="17">
    <source>
        <dbReference type="Proteomes" id="UP000617628"/>
    </source>
</evidence>
<dbReference type="InterPro" id="IPR036942">
    <property type="entry name" value="Beta-barrel_TonB_sf"/>
</dbReference>
<comment type="subcellular location">
    <subcellularLocation>
        <location evidence="1 12">Cell outer membrane</location>
        <topology evidence="1 12">Multi-pass membrane protein</topology>
    </subcellularLocation>
</comment>
<evidence type="ECO:0000259" key="15">
    <source>
        <dbReference type="Pfam" id="PF07715"/>
    </source>
</evidence>
<keyword evidence="11 12" id="KW-0998">Cell outer membrane</keyword>
<sequence length="774" mass="87301">MLLPYRTHARGVKRSFSSPIMFGLALTIGATNPSFAQSTDEEEVFELSPFEVSSTGESGYHAAESISGSRIRTKIAELPYSVNVVTNEFLEDFNADSLDDQFAYVSSFAGDEVEGWYQLRGFKQNNQMRNGFTRLGLVDRVTISRAEVIKGPAAGSYGKIDPGGMINVITKSASETPEQEFSIELGTDSYQRYAIGTTGPITEDKKWLYRLDGAWYDRDDFAFTGRDQLSLSGVVEYNPTERTEIIFEREYIERDTLRDRGLVPLRDDTLPTNDQHYRFATELYDFSLLGPDALNERTVNSTDVRFSHQFSDTFSVRAGFNTFNRFFNERAAYPGEVRLRLNGRDPSEITSDVVWEEGVLRDLELRHHRIWERGDAFQVDFLKEYSNESLEGRFLVTFDRNKFRRVDDRKRINRTDQSPSRTMPLSDPDYSFLGDRAFELANDVEGGFGRVDRGRDNITKFEGIYVANQLKMLDGDLNLNAGFRYDDLSVEEVSDNSSYFGLDDPSFTPTTRDTNQESYQLGVNYRIAEGLMLYASKSTSFNLNPRRATNDTDPVTGAPITPEVFDAEKGDGYEVGIKGDSVGGKLSFTLAYFDTDREDIVLDLVGEYPAGSPHGDPGDTFNYLSQAGLVNATGVEFDFNYAVNKELSFTGGIGFVDSEMVDVGDENLAGLPVAQIPDYSANVVMKYGSGDGIFYMLGVRDVGESRWSDRSRGRWKLYMDGYTLVEGGIGYRWGNDAKHTVQVTAKNLFDEDYIRGDAKRGDEQRFILRYRVKM</sequence>
<keyword evidence="10 12" id="KW-0472">Membrane</keyword>
<evidence type="ECO:0000313" key="16">
    <source>
        <dbReference type="EMBL" id="MBK1875342.1"/>
    </source>
</evidence>
<keyword evidence="2 12" id="KW-0813">Transport</keyword>
<evidence type="ECO:0000256" key="9">
    <source>
        <dbReference type="ARBA" id="ARBA00023077"/>
    </source>
</evidence>
<keyword evidence="16" id="KW-0675">Receptor</keyword>
<dbReference type="Gene3D" id="2.40.170.20">
    <property type="entry name" value="TonB-dependent receptor, beta-barrel domain"/>
    <property type="match status" value="1"/>
</dbReference>
<evidence type="ECO:0000256" key="7">
    <source>
        <dbReference type="ARBA" id="ARBA00023004"/>
    </source>
</evidence>
<dbReference type="RefSeq" id="WP_200353557.1">
    <property type="nucleotide sequence ID" value="NZ_JAENIL010000001.1"/>
</dbReference>
<dbReference type="SUPFAM" id="SSF56935">
    <property type="entry name" value="Porins"/>
    <property type="match status" value="1"/>
</dbReference>
<proteinExistence type="inferred from homology"/>
<evidence type="ECO:0000256" key="13">
    <source>
        <dbReference type="RuleBase" id="RU003357"/>
    </source>
</evidence>
<keyword evidence="6" id="KW-0732">Signal</keyword>
<evidence type="ECO:0000256" key="2">
    <source>
        <dbReference type="ARBA" id="ARBA00022448"/>
    </source>
</evidence>
<evidence type="ECO:0000256" key="10">
    <source>
        <dbReference type="ARBA" id="ARBA00023136"/>
    </source>
</evidence>
<keyword evidence="7" id="KW-0408">Iron</keyword>
<name>A0A934RR31_9BACT</name>
<evidence type="ECO:0000259" key="14">
    <source>
        <dbReference type="Pfam" id="PF00593"/>
    </source>
</evidence>
<dbReference type="AlphaFoldDB" id="A0A934RR31"/>
<evidence type="ECO:0000256" key="8">
    <source>
        <dbReference type="ARBA" id="ARBA00023065"/>
    </source>
</evidence>